<dbReference type="AlphaFoldDB" id="X1NJ32"/>
<evidence type="ECO:0000256" key="2">
    <source>
        <dbReference type="ARBA" id="ARBA00022723"/>
    </source>
</evidence>
<reference evidence="6" key="1">
    <citation type="journal article" date="2014" name="Front. Microbiol.">
        <title>High frequency of phylogenetically diverse reductive dehalogenase-homologous genes in deep subseafloor sedimentary metagenomes.</title>
        <authorList>
            <person name="Kawai M."/>
            <person name="Futagami T."/>
            <person name="Toyoda A."/>
            <person name="Takaki Y."/>
            <person name="Nishi S."/>
            <person name="Hori S."/>
            <person name="Arai W."/>
            <person name="Tsubouchi T."/>
            <person name="Morono Y."/>
            <person name="Uchiyama I."/>
            <person name="Ito T."/>
            <person name="Fujiyama A."/>
            <person name="Inagaki F."/>
            <person name="Takami H."/>
        </authorList>
    </citation>
    <scope>NUCLEOTIDE SEQUENCE</scope>
    <source>
        <strain evidence="6">Expedition CK06-06</strain>
    </source>
</reference>
<dbReference type="GO" id="GO:0051539">
    <property type="term" value="F:4 iron, 4 sulfur cluster binding"/>
    <property type="evidence" value="ECO:0007669"/>
    <property type="project" value="UniProtKB-KW"/>
</dbReference>
<organism evidence="6">
    <name type="scientific">marine sediment metagenome</name>
    <dbReference type="NCBI Taxonomy" id="412755"/>
    <lineage>
        <taxon>unclassified sequences</taxon>
        <taxon>metagenomes</taxon>
        <taxon>ecological metagenomes</taxon>
    </lineage>
</organism>
<dbReference type="GO" id="GO:0016491">
    <property type="term" value="F:oxidoreductase activity"/>
    <property type="evidence" value="ECO:0007669"/>
    <property type="project" value="UniProtKB-KW"/>
</dbReference>
<keyword evidence="3" id="KW-0560">Oxidoreductase</keyword>
<accession>X1NJ32</accession>
<keyword evidence="1" id="KW-0004">4Fe-4S</keyword>
<evidence type="ECO:0000256" key="5">
    <source>
        <dbReference type="ARBA" id="ARBA00023014"/>
    </source>
</evidence>
<keyword evidence="2" id="KW-0479">Metal-binding</keyword>
<dbReference type="InterPro" id="IPR039650">
    <property type="entry name" value="HdrA-like"/>
</dbReference>
<comment type="caution">
    <text evidence="6">The sequence shown here is derived from an EMBL/GenBank/DDBJ whole genome shotgun (WGS) entry which is preliminary data.</text>
</comment>
<dbReference type="Gene3D" id="3.50.50.60">
    <property type="entry name" value="FAD/NAD(P)-binding domain"/>
    <property type="match status" value="1"/>
</dbReference>
<dbReference type="PANTHER" id="PTHR43498:SF1">
    <property type="entry name" value="COB--COM HETERODISULFIDE REDUCTASE IRON-SULFUR SUBUNIT A"/>
    <property type="match status" value="1"/>
</dbReference>
<name>X1NJ32_9ZZZZ</name>
<protein>
    <recommendedName>
        <fullName evidence="7">FAD/NAD(P)-binding domain-containing protein</fullName>
    </recommendedName>
</protein>
<evidence type="ECO:0008006" key="7">
    <source>
        <dbReference type="Google" id="ProtNLM"/>
    </source>
</evidence>
<gene>
    <name evidence="6" type="ORF">S06H3_41257</name>
</gene>
<dbReference type="PANTHER" id="PTHR43498">
    <property type="entry name" value="FERREDOXIN:COB-COM HETERODISULFIDE REDUCTASE SUBUNIT A"/>
    <property type="match status" value="1"/>
</dbReference>
<keyword evidence="5" id="KW-0411">Iron-sulfur</keyword>
<dbReference type="GO" id="GO:0046872">
    <property type="term" value="F:metal ion binding"/>
    <property type="evidence" value="ECO:0007669"/>
    <property type="project" value="UniProtKB-KW"/>
</dbReference>
<evidence type="ECO:0000256" key="3">
    <source>
        <dbReference type="ARBA" id="ARBA00023002"/>
    </source>
</evidence>
<evidence type="ECO:0000256" key="4">
    <source>
        <dbReference type="ARBA" id="ARBA00023004"/>
    </source>
</evidence>
<evidence type="ECO:0000256" key="1">
    <source>
        <dbReference type="ARBA" id="ARBA00022485"/>
    </source>
</evidence>
<sequence length="236" mass="25670">AVILATGWKPYDATKIDNLGFGKFSNVITNVMMERLAAPNGPTQGKIVRLSDGKEVKSVAFVQCAGSRDDHHLPYCSGVCCLASLKQATYIKEQNPDARVVIFYIDMRALGTLEDFYLRVQCYNNLSLVRGKVSKIEEDLETRDLVVEAEDTLSGEKVREKVEMVVLATGIVPTTAETKIPAQITYDDYGFIVSELPGIYAAGCSKRPVDVATSVRDATGAALKAVQSIVRTEANG</sequence>
<keyword evidence="4" id="KW-0408">Iron</keyword>
<proteinExistence type="predicted"/>
<dbReference type="SUPFAM" id="SSF51905">
    <property type="entry name" value="FAD/NAD(P)-binding domain"/>
    <property type="match status" value="1"/>
</dbReference>
<evidence type="ECO:0000313" key="6">
    <source>
        <dbReference type="EMBL" id="GAI44012.1"/>
    </source>
</evidence>
<dbReference type="InterPro" id="IPR036188">
    <property type="entry name" value="FAD/NAD-bd_sf"/>
</dbReference>
<feature type="non-terminal residue" evidence="6">
    <location>
        <position position="1"/>
    </location>
</feature>
<dbReference type="EMBL" id="BARV01025401">
    <property type="protein sequence ID" value="GAI44012.1"/>
    <property type="molecule type" value="Genomic_DNA"/>
</dbReference>